<reference evidence="4" key="1">
    <citation type="submission" date="2022-09" db="EMBL/GenBank/DDBJ databases">
        <title>Novosphingobium sp. Nov., a polycyclic aromatic hydrocarbon-degrading bacterium isolated form mangrove sediments in HongKong.</title>
        <authorList>
            <person name="Hu Z."/>
        </authorList>
    </citation>
    <scope>NUCLEOTIDE SEQUENCE</scope>
    <source>
        <strain evidence="4">HK4-1</strain>
    </source>
</reference>
<gene>
    <name evidence="4" type="ORF">NZK81_04705</name>
</gene>
<name>A0ABT2I207_9SPHN</name>
<evidence type="ECO:0000256" key="1">
    <source>
        <dbReference type="SAM" id="Coils"/>
    </source>
</evidence>
<feature type="transmembrane region" description="Helical" evidence="3">
    <location>
        <begin position="54"/>
        <end position="73"/>
    </location>
</feature>
<dbReference type="PANTHER" id="PTHR36436:SF6">
    <property type="entry name" value="SLL5081 PROTEIN"/>
    <property type="match status" value="1"/>
</dbReference>
<dbReference type="InterPro" id="IPR015315">
    <property type="entry name" value="DUF1963"/>
</dbReference>
<organism evidence="4 5">
    <name type="scientific">Novosphingobium mangrovi</name>
    <name type="common">ex Huang et al. 2023</name>
    <dbReference type="NCBI Taxonomy" id="2976432"/>
    <lineage>
        <taxon>Bacteria</taxon>
        <taxon>Pseudomonadati</taxon>
        <taxon>Pseudomonadota</taxon>
        <taxon>Alphaproteobacteria</taxon>
        <taxon>Sphingomonadales</taxon>
        <taxon>Sphingomonadaceae</taxon>
        <taxon>Novosphingobium</taxon>
    </lineage>
</organism>
<protein>
    <submittedName>
        <fullName evidence="4">DUF1963 domain-containing protein</fullName>
    </submittedName>
</protein>
<evidence type="ECO:0000313" key="5">
    <source>
        <dbReference type="Proteomes" id="UP001165583"/>
    </source>
</evidence>
<keyword evidence="5" id="KW-1185">Reference proteome</keyword>
<proteinExistence type="predicted"/>
<feature type="region of interest" description="Disordered" evidence="2">
    <location>
        <begin position="75"/>
        <end position="110"/>
    </location>
</feature>
<keyword evidence="3" id="KW-0472">Membrane</keyword>
<dbReference type="Gene3D" id="2.30.320.10">
    <property type="entry name" value="YwqG-like"/>
    <property type="match status" value="2"/>
</dbReference>
<sequence>MKRLIVMIVAFGLTALAAFYVALAPHTPSSDPGTFNLLDRGAAWLIAQRGRSAAVMGLLGLGVVLTMLAAAVIGDDKPAGGPATSPRPRKRSKREDASPGPVWRPDPLAPEDRIASLRRRAANETGTEPTPLPSRPVALVRKPRERDRDWFSDRSWLGGLPRLGDAEWPRDANGTPLPFAAQIDLTELAAACPESPLPWDGSLAFFLGTGAVVSVPAGEHDFSEPPQDLPPAFDEGGYPFPARAGVLSRYFFPFWPVDPFALDLPDDLRDHRDAKRDKAIEQAMANLLSHHVAPRRSAFTAEGETLWWHGVSHLAAQIHNAFDTSARPVALRRDGVRQAAETLAGLEARADADDATLEAARAELVERQAALAAIEAQREALPDAITALDQFSADRDPWQPLTREEGEVIADLLTELHAGYGDLVRHHVPRSASDLATLSLRTMITSAPDALTAIPEDELARINRDYRLPTRHQHQMFGLGGRQQSARDDHRGDILLLQLGYDDMMEWRWGEMGLFQFWISPEDAANRNWEAVQLTFECA</sequence>
<evidence type="ECO:0000256" key="2">
    <source>
        <dbReference type="SAM" id="MobiDB-lite"/>
    </source>
</evidence>
<dbReference type="Pfam" id="PF09234">
    <property type="entry name" value="DUF1963"/>
    <property type="match status" value="2"/>
</dbReference>
<evidence type="ECO:0000256" key="3">
    <source>
        <dbReference type="SAM" id="Phobius"/>
    </source>
</evidence>
<dbReference type="Proteomes" id="UP001165583">
    <property type="component" value="Unassembled WGS sequence"/>
</dbReference>
<dbReference type="InterPro" id="IPR035948">
    <property type="entry name" value="YwqG-like_sf"/>
</dbReference>
<keyword evidence="3" id="KW-0812">Transmembrane</keyword>
<keyword evidence="1" id="KW-0175">Coiled coil</keyword>
<dbReference type="EMBL" id="JANZXA010000002">
    <property type="protein sequence ID" value="MCT2398836.1"/>
    <property type="molecule type" value="Genomic_DNA"/>
</dbReference>
<keyword evidence="3" id="KW-1133">Transmembrane helix</keyword>
<dbReference type="PANTHER" id="PTHR36436">
    <property type="entry name" value="SLL5081 PROTEIN"/>
    <property type="match status" value="1"/>
</dbReference>
<evidence type="ECO:0000313" key="4">
    <source>
        <dbReference type="EMBL" id="MCT2398836.1"/>
    </source>
</evidence>
<dbReference type="RefSeq" id="WP_260044360.1">
    <property type="nucleotide sequence ID" value="NZ_JANZXA010000002.1"/>
</dbReference>
<feature type="coiled-coil region" evidence="1">
    <location>
        <begin position="343"/>
        <end position="377"/>
    </location>
</feature>
<accession>A0ABT2I207</accession>
<dbReference type="SUPFAM" id="SSF103032">
    <property type="entry name" value="Hypothetical protein YwqG"/>
    <property type="match status" value="2"/>
</dbReference>
<comment type="caution">
    <text evidence="4">The sequence shown here is derived from an EMBL/GenBank/DDBJ whole genome shotgun (WGS) entry which is preliminary data.</text>
</comment>